<name>C3NBG5_SACI7</name>
<organism evidence="1 2">
    <name type="scientific">Saccharolobus islandicus (strain Y.G.57.14 / Yellowstone #1)</name>
    <name type="common">Sulfolobus islandicus</name>
    <dbReference type="NCBI Taxonomy" id="439386"/>
    <lineage>
        <taxon>Archaea</taxon>
        <taxon>Thermoproteota</taxon>
        <taxon>Thermoprotei</taxon>
        <taxon>Sulfolobales</taxon>
        <taxon>Sulfolobaceae</taxon>
        <taxon>Saccharolobus</taxon>
    </lineage>
</organism>
<reference evidence="1 2" key="1">
    <citation type="journal article" date="2009" name="Proc. Natl. Acad. Sci. U.S.A.">
        <title>Biogeography of the Sulfolobus islandicus pan-genome.</title>
        <authorList>
            <person name="Reno M.L."/>
            <person name="Held N.L."/>
            <person name="Fields C.J."/>
            <person name="Burke P.V."/>
            <person name="Whitaker R.J."/>
        </authorList>
    </citation>
    <scope>NUCLEOTIDE SEQUENCE [LARGE SCALE GENOMIC DNA]</scope>
    <source>
        <strain evidence="2">Y.G.57.14 / Yellowstone #1</strain>
    </source>
</reference>
<accession>C3NBG5</accession>
<proteinExistence type="predicted"/>
<evidence type="ECO:0000313" key="1">
    <source>
        <dbReference type="EMBL" id="ACP44950.1"/>
    </source>
</evidence>
<sequence>MAMAISQLIISNNTNSQQNSSVSKIIFFQENKFNLDTFLNLTDYWLLSTLKNSNINECLKEAIFNRKKYMFNEIPLRYAEERGMNRIDVTKLLESKLYNIVKQYNGEVVGSVVNIHRLSLHFHFNHFMFIHDRV</sequence>
<protein>
    <submittedName>
        <fullName evidence="1">Uncharacterized protein</fullName>
    </submittedName>
</protein>
<evidence type="ECO:0000313" key="2">
    <source>
        <dbReference type="Proteomes" id="UP000002308"/>
    </source>
</evidence>
<dbReference type="HOGENOM" id="CLU_1891528_0_0_2"/>
<dbReference type="EMBL" id="CP001403">
    <property type="protein sequence ID" value="ACP44950.1"/>
    <property type="molecule type" value="Genomic_DNA"/>
</dbReference>
<dbReference type="AlphaFoldDB" id="C3NBG5"/>
<gene>
    <name evidence="1" type="ordered locus">YG5714_0661</name>
</gene>
<dbReference type="Proteomes" id="UP000002308">
    <property type="component" value="Chromosome"/>
</dbReference>
<dbReference type="KEGG" id="siy:YG5714_0661"/>